<keyword evidence="2" id="KW-1185">Reference proteome</keyword>
<evidence type="ECO:0000313" key="1">
    <source>
        <dbReference type="EMBL" id="KAK7507987.1"/>
    </source>
</evidence>
<accession>A0ABD0M9D2</accession>
<protein>
    <submittedName>
        <fullName evidence="1">Uncharacterized protein</fullName>
    </submittedName>
</protein>
<proteinExistence type="predicted"/>
<sequence>QPLCEGDRNTQVCLLHWVVNAPSYPARPSAFLQVAGYMIVETEARASRLPIRLSAIAGREQPRLSRDS</sequence>
<evidence type="ECO:0000313" key="2">
    <source>
        <dbReference type="Proteomes" id="UP001519460"/>
    </source>
</evidence>
<dbReference type="AlphaFoldDB" id="A0ABD0M9D2"/>
<reference evidence="1 2" key="1">
    <citation type="journal article" date="2023" name="Sci. Data">
        <title>Genome assembly of the Korean intertidal mud-creeper Batillaria attramentaria.</title>
        <authorList>
            <person name="Patra A.K."/>
            <person name="Ho P.T."/>
            <person name="Jun S."/>
            <person name="Lee S.J."/>
            <person name="Kim Y."/>
            <person name="Won Y.J."/>
        </authorList>
    </citation>
    <scope>NUCLEOTIDE SEQUENCE [LARGE SCALE GENOMIC DNA]</scope>
    <source>
        <strain evidence="1">Wonlab-2016</strain>
    </source>
</reference>
<comment type="caution">
    <text evidence="1">The sequence shown here is derived from an EMBL/GenBank/DDBJ whole genome shotgun (WGS) entry which is preliminary data.</text>
</comment>
<name>A0ABD0M9D2_9CAEN</name>
<organism evidence="1 2">
    <name type="scientific">Batillaria attramentaria</name>
    <dbReference type="NCBI Taxonomy" id="370345"/>
    <lineage>
        <taxon>Eukaryota</taxon>
        <taxon>Metazoa</taxon>
        <taxon>Spiralia</taxon>
        <taxon>Lophotrochozoa</taxon>
        <taxon>Mollusca</taxon>
        <taxon>Gastropoda</taxon>
        <taxon>Caenogastropoda</taxon>
        <taxon>Sorbeoconcha</taxon>
        <taxon>Cerithioidea</taxon>
        <taxon>Batillariidae</taxon>
        <taxon>Batillaria</taxon>
    </lineage>
</organism>
<dbReference type="Proteomes" id="UP001519460">
    <property type="component" value="Unassembled WGS sequence"/>
</dbReference>
<dbReference type="EMBL" id="JACVVK020000003">
    <property type="protein sequence ID" value="KAK7507987.1"/>
    <property type="molecule type" value="Genomic_DNA"/>
</dbReference>
<feature type="non-terminal residue" evidence="1">
    <location>
        <position position="1"/>
    </location>
</feature>
<gene>
    <name evidence="1" type="ORF">BaRGS_00000952</name>
</gene>